<keyword evidence="1" id="KW-0645">Protease</keyword>
<sequence length="383" mass="38306">MNRRWIGALAAVVVAVAGFAPAAAAAPVSRAACPDPGPGRARCLTTFAPGAVRTLADGPVAWGADDLASAYRLPAAAGPDTVVGISIAYDAPNLEADLAAYRAQYGLPPCTTANGCFTKVNQRGAATPLPAADFGWALESTLDVSMVSAACPSCRIVVVEGDSPGFADLAETEDTAVRLGAKVVSNSYGARESGAPLAFASHYQHPGVTVVASSGDAGFTAASYPAVLASTVAVGGTTLARDPGSPRGWAESAWQYGGSGCSAYIAKPAWQRDTHCGKRTVADVAAAAEDIAIHYADAGGWLPVNGTSASAPFIAGLYGRSGHAGTAQPADLYAHATQFVDITAGNNDPSGGGKKCGGDYLCVAGPGYDAPTGVGVPNGLTGF</sequence>
<dbReference type="Gene3D" id="3.40.50.200">
    <property type="entry name" value="Peptidase S8/S53 domain"/>
    <property type="match status" value="1"/>
</dbReference>
<feature type="chain" id="PRO_5046644720" evidence="4">
    <location>
        <begin position="26"/>
        <end position="383"/>
    </location>
</feature>
<gene>
    <name evidence="6" type="ORF">QP939_42980</name>
</gene>
<dbReference type="InterPro" id="IPR036852">
    <property type="entry name" value="Peptidase_S8/S53_dom_sf"/>
</dbReference>
<feature type="signal peptide" evidence="4">
    <location>
        <begin position="1"/>
        <end position="25"/>
    </location>
</feature>
<keyword evidence="7" id="KW-1185">Reference proteome</keyword>
<evidence type="ECO:0000259" key="5">
    <source>
        <dbReference type="PROSITE" id="PS51695"/>
    </source>
</evidence>
<dbReference type="InterPro" id="IPR050819">
    <property type="entry name" value="Tripeptidyl-peptidase_I"/>
</dbReference>
<dbReference type="InterPro" id="IPR023828">
    <property type="entry name" value="Peptidase_S8_Ser-AS"/>
</dbReference>
<dbReference type="PANTHER" id="PTHR14218">
    <property type="entry name" value="PROTEASE S8 TRIPEPTIDYL PEPTIDASE I CLN2"/>
    <property type="match status" value="1"/>
</dbReference>
<dbReference type="SUPFAM" id="SSF52743">
    <property type="entry name" value="Subtilisin-like"/>
    <property type="match status" value="1"/>
</dbReference>
<proteinExistence type="predicted"/>
<organism evidence="6 7">
    <name type="scientific">Amycolatopsis nalaikhensis</name>
    <dbReference type="NCBI Taxonomy" id="715472"/>
    <lineage>
        <taxon>Bacteria</taxon>
        <taxon>Bacillati</taxon>
        <taxon>Actinomycetota</taxon>
        <taxon>Actinomycetes</taxon>
        <taxon>Pseudonocardiales</taxon>
        <taxon>Pseudonocardiaceae</taxon>
        <taxon>Amycolatopsis</taxon>
    </lineage>
</organism>
<dbReference type="Pfam" id="PF00082">
    <property type="entry name" value="Peptidase_S8"/>
    <property type="match status" value="1"/>
</dbReference>
<evidence type="ECO:0000256" key="1">
    <source>
        <dbReference type="ARBA" id="ARBA00022670"/>
    </source>
</evidence>
<dbReference type="RefSeq" id="WP_285452514.1">
    <property type="nucleotide sequence ID" value="NZ_CP127173.1"/>
</dbReference>
<evidence type="ECO:0000313" key="7">
    <source>
        <dbReference type="Proteomes" id="UP001227101"/>
    </source>
</evidence>
<feature type="domain" description="Peptidase S53" evidence="5">
    <location>
        <begin position="61"/>
        <end position="383"/>
    </location>
</feature>
<evidence type="ECO:0000256" key="3">
    <source>
        <dbReference type="ARBA" id="ARBA00022825"/>
    </source>
</evidence>
<evidence type="ECO:0000256" key="4">
    <source>
        <dbReference type="SAM" id="SignalP"/>
    </source>
</evidence>
<evidence type="ECO:0000256" key="2">
    <source>
        <dbReference type="ARBA" id="ARBA00022801"/>
    </source>
</evidence>
<dbReference type="Proteomes" id="UP001227101">
    <property type="component" value="Chromosome"/>
</dbReference>
<keyword evidence="2" id="KW-0378">Hydrolase</keyword>
<keyword evidence="4" id="KW-0732">Signal</keyword>
<evidence type="ECO:0000313" key="6">
    <source>
        <dbReference type="EMBL" id="WIV55515.1"/>
    </source>
</evidence>
<dbReference type="InterPro" id="IPR000209">
    <property type="entry name" value="Peptidase_S8/S53_dom"/>
</dbReference>
<accession>A0ABY8XIQ8</accession>
<keyword evidence="3" id="KW-0720">Serine protease</keyword>
<name>A0ABY8XIQ8_9PSEU</name>
<dbReference type="PROSITE" id="PS00138">
    <property type="entry name" value="SUBTILASE_SER"/>
    <property type="match status" value="1"/>
</dbReference>
<protein>
    <submittedName>
        <fullName evidence="6">S8 family serine peptidase</fullName>
    </submittedName>
</protein>
<dbReference type="PANTHER" id="PTHR14218:SF15">
    <property type="entry name" value="TRIPEPTIDYL-PEPTIDASE 1"/>
    <property type="match status" value="1"/>
</dbReference>
<dbReference type="InterPro" id="IPR030400">
    <property type="entry name" value="Sedolisin_dom"/>
</dbReference>
<reference evidence="6 7" key="1">
    <citation type="submission" date="2023-06" db="EMBL/GenBank/DDBJ databases">
        <authorList>
            <person name="Oyuntsetseg B."/>
            <person name="Kim S.B."/>
        </authorList>
    </citation>
    <scope>NUCLEOTIDE SEQUENCE [LARGE SCALE GENOMIC DNA]</scope>
    <source>
        <strain evidence="6 7">2-2</strain>
    </source>
</reference>
<dbReference type="PROSITE" id="PS51695">
    <property type="entry name" value="SEDOLISIN"/>
    <property type="match status" value="1"/>
</dbReference>
<dbReference type="EMBL" id="CP127173">
    <property type="protein sequence ID" value="WIV55515.1"/>
    <property type="molecule type" value="Genomic_DNA"/>
</dbReference>